<evidence type="ECO:0000256" key="6">
    <source>
        <dbReference type="SAM" id="SignalP"/>
    </source>
</evidence>
<dbReference type="InterPro" id="IPR002933">
    <property type="entry name" value="Peptidase_M20"/>
</dbReference>
<dbReference type="SUPFAM" id="SSF53187">
    <property type="entry name" value="Zn-dependent exopeptidases"/>
    <property type="match status" value="1"/>
</dbReference>
<evidence type="ECO:0000256" key="3">
    <source>
        <dbReference type="ARBA" id="ARBA00022723"/>
    </source>
</evidence>
<keyword evidence="3" id="KW-0479">Metal-binding</keyword>
<dbReference type="RefSeq" id="WP_099620673.1">
    <property type="nucleotide sequence ID" value="NZ_CP024201.1"/>
</dbReference>
<keyword evidence="2" id="KW-0645">Protease</keyword>
<dbReference type="AlphaFoldDB" id="A0A2D2ATW9"/>
<organism evidence="8 9">
    <name type="scientific">Caulobacter mirabilis</name>
    <dbReference type="NCBI Taxonomy" id="69666"/>
    <lineage>
        <taxon>Bacteria</taxon>
        <taxon>Pseudomonadati</taxon>
        <taxon>Pseudomonadota</taxon>
        <taxon>Alphaproteobacteria</taxon>
        <taxon>Caulobacterales</taxon>
        <taxon>Caulobacteraceae</taxon>
        <taxon>Caulobacter</taxon>
    </lineage>
</organism>
<dbReference type="GO" id="GO:0046872">
    <property type="term" value="F:metal ion binding"/>
    <property type="evidence" value="ECO:0007669"/>
    <property type="project" value="UniProtKB-KW"/>
</dbReference>
<keyword evidence="9" id="KW-1185">Reference proteome</keyword>
<evidence type="ECO:0000313" key="9">
    <source>
        <dbReference type="Proteomes" id="UP000228945"/>
    </source>
</evidence>
<dbReference type="InterPro" id="IPR036264">
    <property type="entry name" value="Bact_exopeptidase_dim_dom"/>
</dbReference>
<dbReference type="OrthoDB" id="9809784at2"/>
<gene>
    <name evidence="8" type="ORF">CSW64_02800</name>
</gene>
<evidence type="ECO:0000259" key="7">
    <source>
        <dbReference type="Pfam" id="PF07687"/>
    </source>
</evidence>
<evidence type="ECO:0000256" key="1">
    <source>
        <dbReference type="ARBA" id="ARBA00006247"/>
    </source>
</evidence>
<evidence type="ECO:0000256" key="2">
    <source>
        <dbReference type="ARBA" id="ARBA00022670"/>
    </source>
</evidence>
<evidence type="ECO:0000256" key="4">
    <source>
        <dbReference type="ARBA" id="ARBA00022801"/>
    </source>
</evidence>
<protein>
    <submittedName>
        <fullName evidence="8">Peptidase M20</fullName>
    </submittedName>
</protein>
<dbReference type="PROSITE" id="PS00759">
    <property type="entry name" value="ARGE_DAPE_CPG2_2"/>
    <property type="match status" value="1"/>
</dbReference>
<dbReference type="GO" id="GO:0004180">
    <property type="term" value="F:carboxypeptidase activity"/>
    <property type="evidence" value="ECO:0007669"/>
    <property type="project" value="TreeGrafter"/>
</dbReference>
<keyword evidence="4" id="KW-0378">Hydrolase</keyword>
<dbReference type="NCBIfam" id="NF006596">
    <property type="entry name" value="PRK09133.1"/>
    <property type="match status" value="1"/>
</dbReference>
<evidence type="ECO:0000313" key="8">
    <source>
        <dbReference type="EMBL" id="ATQ41417.1"/>
    </source>
</evidence>
<feature type="domain" description="Peptidase M20 dimerisation" evidence="7">
    <location>
        <begin position="222"/>
        <end position="365"/>
    </location>
</feature>
<name>A0A2D2ATW9_9CAUL</name>
<dbReference type="InterPro" id="IPR011650">
    <property type="entry name" value="Peptidase_M20_dimer"/>
</dbReference>
<dbReference type="PROSITE" id="PS00758">
    <property type="entry name" value="ARGE_DAPE_CPG2_1"/>
    <property type="match status" value="1"/>
</dbReference>
<reference evidence="8 9" key="1">
    <citation type="submission" date="2017-10" db="EMBL/GenBank/DDBJ databases">
        <title>Genome sequence of Caulobacter mirabilis FWC38.</title>
        <authorList>
            <person name="Fiebig A."/>
            <person name="Crosson S."/>
        </authorList>
    </citation>
    <scope>NUCLEOTIDE SEQUENCE [LARGE SCALE GENOMIC DNA]</scope>
    <source>
        <strain evidence="8 9">FWC 38</strain>
    </source>
</reference>
<dbReference type="PANTHER" id="PTHR45962">
    <property type="entry name" value="N-FATTY-ACYL-AMINO ACID SYNTHASE/HYDROLASE PM20D1"/>
    <property type="match status" value="1"/>
</dbReference>
<dbReference type="KEGG" id="cmb:CSW64_02800"/>
<dbReference type="Pfam" id="PF01546">
    <property type="entry name" value="Peptidase_M20"/>
    <property type="match status" value="1"/>
</dbReference>
<keyword evidence="6" id="KW-0732">Signal</keyword>
<dbReference type="EMBL" id="CP024201">
    <property type="protein sequence ID" value="ATQ41417.1"/>
    <property type="molecule type" value="Genomic_DNA"/>
</dbReference>
<feature type="chain" id="PRO_5013931247" evidence="6">
    <location>
        <begin position="22"/>
        <end position="472"/>
    </location>
</feature>
<accession>A0A2D2ATW9</accession>
<dbReference type="GO" id="GO:0051603">
    <property type="term" value="P:proteolysis involved in protein catabolic process"/>
    <property type="evidence" value="ECO:0007669"/>
    <property type="project" value="TreeGrafter"/>
</dbReference>
<feature type="signal peptide" evidence="6">
    <location>
        <begin position="1"/>
        <end position="21"/>
    </location>
</feature>
<proteinExistence type="inferred from homology"/>
<comment type="similarity">
    <text evidence="1">Belongs to the peptidase M20A family.</text>
</comment>
<dbReference type="PANTHER" id="PTHR45962:SF1">
    <property type="entry name" value="N-FATTY-ACYL-AMINO ACID SYNTHASE_HYDROLASE PM20D1"/>
    <property type="match status" value="1"/>
</dbReference>
<dbReference type="Gene3D" id="3.30.70.360">
    <property type="match status" value="1"/>
</dbReference>
<dbReference type="SUPFAM" id="SSF55031">
    <property type="entry name" value="Bacterial exopeptidase dimerisation domain"/>
    <property type="match status" value="1"/>
</dbReference>
<evidence type="ECO:0000256" key="5">
    <source>
        <dbReference type="ARBA" id="ARBA00022833"/>
    </source>
</evidence>
<sequence length="472" mass="50776">MSVWRRSAAAGIMAAALPALAGAQGALRPDQTAFRETYKELVEINTTLSAGDCTEASKAMAKRLSLAGFPDSDLHIIVEPSHPKEGNLVAILPGKNLKAKAILLLAHIDVVEAKREDWERDPFKLVEEDGFFYARGASDDKAQAAIWVDTLIRYKKEGYKPRRTIKMALTCGEESDDALNGADLLVTKHRDLIDAGLALNEGAGGLLDDAGKPVSLSIQSGEKVYQDYHFEATNPGGHSSRPVKDNALARLSAALVKVNADDFPVQLNETTRAYFTAMAPLVDAESGAAMKALVADPSDAKAAAIVSRNPTWNSMLRTTCVPTMANAGHAPNALPQRARANVNCRIFPGHTAEETRQRLIQVIGDDKVTIKADDTSLRTPPPPPLTPAVMEPLKKQAAKLWPGVPIVPFQTTGATDGKYTNAAGIPTYGLTGIFADNSGNGVHGLNERVRVKSLYDARDFLYALVKDYADQK</sequence>
<keyword evidence="5" id="KW-0862">Zinc</keyword>
<dbReference type="Gene3D" id="3.40.630.10">
    <property type="entry name" value="Zn peptidases"/>
    <property type="match status" value="1"/>
</dbReference>
<dbReference type="InterPro" id="IPR047177">
    <property type="entry name" value="Pept_M20A"/>
</dbReference>
<dbReference type="Gene3D" id="1.10.150.900">
    <property type="match status" value="1"/>
</dbReference>
<dbReference type="Pfam" id="PF07687">
    <property type="entry name" value="M20_dimer"/>
    <property type="match status" value="1"/>
</dbReference>
<dbReference type="InterPro" id="IPR001261">
    <property type="entry name" value="ArgE/DapE_CS"/>
</dbReference>
<dbReference type="Proteomes" id="UP000228945">
    <property type="component" value="Chromosome"/>
</dbReference>